<keyword evidence="3" id="KW-1185">Reference proteome</keyword>
<organism evidence="2 3">
    <name type="scientific">Chlamydomonas schloesseri</name>
    <dbReference type="NCBI Taxonomy" id="2026947"/>
    <lineage>
        <taxon>Eukaryota</taxon>
        <taxon>Viridiplantae</taxon>
        <taxon>Chlorophyta</taxon>
        <taxon>core chlorophytes</taxon>
        <taxon>Chlorophyceae</taxon>
        <taxon>CS clade</taxon>
        <taxon>Chlamydomonadales</taxon>
        <taxon>Chlamydomonadaceae</taxon>
        <taxon>Chlamydomonas</taxon>
    </lineage>
</organism>
<evidence type="ECO:0000313" key="2">
    <source>
        <dbReference type="EMBL" id="KAG2440475.1"/>
    </source>
</evidence>
<dbReference type="AlphaFoldDB" id="A0A835TKF2"/>
<dbReference type="Proteomes" id="UP000613740">
    <property type="component" value="Unassembled WGS sequence"/>
</dbReference>
<reference evidence="2" key="1">
    <citation type="journal article" date="2020" name="bioRxiv">
        <title>Comparative genomics of Chlamydomonas.</title>
        <authorList>
            <person name="Craig R.J."/>
            <person name="Hasan A.R."/>
            <person name="Ness R.W."/>
            <person name="Keightley P.D."/>
        </authorList>
    </citation>
    <scope>NUCLEOTIDE SEQUENCE</scope>
    <source>
        <strain evidence="2">CCAP 11/173</strain>
    </source>
</reference>
<sequence>MHAKVNQDGSITITFPEDSEPADCEWVEQLGDKRWVLSSKGGDRLSYVQAKGFDITIFGVLFVVPGFFKRGPNTRWRFGSVAKGILSGKGHPEEGTWLGLSAL</sequence>
<keyword evidence="1" id="KW-1133">Transmembrane helix</keyword>
<feature type="transmembrane region" description="Helical" evidence="1">
    <location>
        <begin position="47"/>
        <end position="68"/>
    </location>
</feature>
<comment type="caution">
    <text evidence="2">The sequence shown here is derived from an EMBL/GenBank/DDBJ whole genome shotgun (WGS) entry which is preliminary data.</text>
</comment>
<keyword evidence="1" id="KW-0812">Transmembrane</keyword>
<evidence type="ECO:0000313" key="3">
    <source>
        <dbReference type="Proteomes" id="UP000613740"/>
    </source>
</evidence>
<keyword evidence="1" id="KW-0472">Membrane</keyword>
<accession>A0A835TKF2</accession>
<proteinExistence type="predicted"/>
<gene>
    <name evidence="2" type="ORF">HYH02_010355</name>
</gene>
<protein>
    <submittedName>
        <fullName evidence="2">Uncharacterized protein</fullName>
    </submittedName>
</protein>
<name>A0A835TKF2_9CHLO</name>
<dbReference type="OrthoDB" id="557407at2759"/>
<evidence type="ECO:0000256" key="1">
    <source>
        <dbReference type="SAM" id="Phobius"/>
    </source>
</evidence>
<dbReference type="EMBL" id="JAEHOD010000038">
    <property type="protein sequence ID" value="KAG2440475.1"/>
    <property type="molecule type" value="Genomic_DNA"/>
</dbReference>